<proteinExistence type="predicted"/>
<accession>L9JD06</accession>
<dbReference type="AlphaFoldDB" id="L9JD06"/>
<reference evidence="3" key="1">
    <citation type="submission" date="2012-07" db="EMBL/GenBank/DDBJ databases">
        <title>Genome of the Chinese tree shrew, a rising model animal genetically related to primates.</title>
        <authorList>
            <person name="Zhang G."/>
            <person name="Fan Y."/>
            <person name="Yao Y."/>
            <person name="Huang Z."/>
        </authorList>
    </citation>
    <scope>NUCLEOTIDE SEQUENCE [LARGE SCALE GENOMIC DNA]</scope>
</reference>
<reference evidence="3" key="2">
    <citation type="journal article" date="2013" name="Nat. Commun.">
        <title>Genome of the Chinese tree shrew.</title>
        <authorList>
            <person name="Fan Y."/>
            <person name="Huang Z.Y."/>
            <person name="Cao C.C."/>
            <person name="Chen C.S."/>
            <person name="Chen Y.X."/>
            <person name="Fan D.D."/>
            <person name="He J."/>
            <person name="Hou H.L."/>
            <person name="Hu L."/>
            <person name="Hu X.T."/>
            <person name="Jiang X.T."/>
            <person name="Lai R."/>
            <person name="Lang Y.S."/>
            <person name="Liang B."/>
            <person name="Liao S.G."/>
            <person name="Mu D."/>
            <person name="Ma Y.Y."/>
            <person name="Niu Y.Y."/>
            <person name="Sun X.Q."/>
            <person name="Xia J.Q."/>
            <person name="Xiao J."/>
            <person name="Xiong Z.Q."/>
            <person name="Xu L."/>
            <person name="Yang L."/>
            <person name="Zhang Y."/>
            <person name="Zhao W."/>
            <person name="Zhao X.D."/>
            <person name="Zheng Y.T."/>
            <person name="Zhou J.M."/>
            <person name="Zhu Y.B."/>
            <person name="Zhang G.J."/>
            <person name="Wang J."/>
            <person name="Yao Y.G."/>
        </authorList>
    </citation>
    <scope>NUCLEOTIDE SEQUENCE [LARGE SCALE GENOMIC DNA]</scope>
</reference>
<keyword evidence="3" id="KW-1185">Reference proteome</keyword>
<organism evidence="2 3">
    <name type="scientific">Tupaia chinensis</name>
    <name type="common">Chinese tree shrew</name>
    <name type="synonym">Tupaia belangeri chinensis</name>
    <dbReference type="NCBI Taxonomy" id="246437"/>
    <lineage>
        <taxon>Eukaryota</taxon>
        <taxon>Metazoa</taxon>
        <taxon>Chordata</taxon>
        <taxon>Craniata</taxon>
        <taxon>Vertebrata</taxon>
        <taxon>Euteleostomi</taxon>
        <taxon>Mammalia</taxon>
        <taxon>Eutheria</taxon>
        <taxon>Euarchontoglires</taxon>
        <taxon>Scandentia</taxon>
        <taxon>Tupaiidae</taxon>
        <taxon>Tupaia</taxon>
    </lineage>
</organism>
<evidence type="ECO:0000256" key="1">
    <source>
        <dbReference type="SAM" id="MobiDB-lite"/>
    </source>
</evidence>
<dbReference type="InParanoid" id="L9JD06"/>
<feature type="region of interest" description="Disordered" evidence="1">
    <location>
        <begin position="75"/>
        <end position="94"/>
    </location>
</feature>
<evidence type="ECO:0000313" key="2">
    <source>
        <dbReference type="EMBL" id="ELW48199.1"/>
    </source>
</evidence>
<dbReference type="Proteomes" id="UP000011518">
    <property type="component" value="Unassembled WGS sequence"/>
</dbReference>
<gene>
    <name evidence="2" type="ORF">TREES_T100000926</name>
</gene>
<dbReference type="EMBL" id="KB321069">
    <property type="protein sequence ID" value="ELW48199.1"/>
    <property type="molecule type" value="Genomic_DNA"/>
</dbReference>
<protein>
    <submittedName>
        <fullName evidence="2">Uncharacterized protein</fullName>
    </submittedName>
</protein>
<name>L9JD06_TUPCH</name>
<sequence length="527" mass="55605">MVAARTQPVVLSTYCVPAGEPVSSGSSLAVTLEELMKAGGVYQLLGHHSAPWYRGPSQNILCSTAGLEHGRLRPAGGSRSAQMGRPTTAAQNREKGLRWRAGQTQGAKGFLRRPPGMFLGQSGRSESDSNFLEIYLEQGLVPTQMLARVTVGGTRGLVRFLPSAELALTRSEMATSSCLRPSGVKTSELSLERVSRCITRRHQSNVNGSCPLGSYLPDTIFYAGPHSGLQPSFELALKSSPCRGLGGAPWKEYLLQDSRGLSRLLNSEAAVPASCDSAVLPSCTVITTALWKGTWHTVPCADLALASANPSRRTTSGRGCVYALSARQQDSAANGYQAVIRVPAVGQPKISTLVGHTLANARVTCDMKHPDPACRELFSAGQHNVSLDVHGSGSIKTLQIPVLPEGLAGFYVTNVVASPPSRVVLGAAAELLLPCPLALVFPTLRNSGNRSGVTVPFSRQESKAKATCFPAAAAGAVEWVTGAIVCSLRALRAPRNGAQNGFQMELDDKAGHDCVCPSEIRSAAGIR</sequence>
<evidence type="ECO:0000313" key="3">
    <source>
        <dbReference type="Proteomes" id="UP000011518"/>
    </source>
</evidence>